<organism evidence="2 3">
    <name type="scientific">Pseudomonas fluorescens</name>
    <dbReference type="NCBI Taxonomy" id="294"/>
    <lineage>
        <taxon>Bacteria</taxon>
        <taxon>Pseudomonadati</taxon>
        <taxon>Pseudomonadota</taxon>
        <taxon>Gammaproteobacteria</taxon>
        <taxon>Pseudomonadales</taxon>
        <taxon>Pseudomonadaceae</taxon>
        <taxon>Pseudomonas</taxon>
    </lineage>
</organism>
<evidence type="ECO:0000313" key="2">
    <source>
        <dbReference type="EMBL" id="QOU08337.1"/>
    </source>
</evidence>
<feature type="transmembrane region" description="Helical" evidence="1">
    <location>
        <begin position="46"/>
        <end position="66"/>
    </location>
</feature>
<protein>
    <submittedName>
        <fullName evidence="2">Uncharacterized protein</fullName>
    </submittedName>
</protein>
<keyword evidence="1" id="KW-0472">Membrane</keyword>
<dbReference type="Proteomes" id="UP000593833">
    <property type="component" value="Chromosome"/>
</dbReference>
<dbReference type="AlphaFoldDB" id="A0A7M2JF31"/>
<keyword evidence="1" id="KW-0812">Transmembrane</keyword>
<name>A0A7M2JF31_PSEFL</name>
<reference evidence="2 3" key="1">
    <citation type="submission" date="2020-10" db="EMBL/GenBank/DDBJ databases">
        <title>Complete genome sequence of a novel Pseudomonas fluorescens strain isolated from the flower of kumarahou (Pomaderris kumeraho).</title>
        <authorList>
            <person name="Summers M.C."/>
            <person name="Nowak V."/>
            <person name="Fairhurst M.J."/>
            <person name="Owen J.G."/>
            <person name="Gerth M.L."/>
            <person name="Patrick W.M."/>
        </authorList>
    </citation>
    <scope>NUCLEOTIDE SEQUENCE [LARGE SCALE GENOMIC DNA]</scope>
    <source>
        <strain evidence="2 3">KF1</strain>
    </source>
</reference>
<sequence>MLAKNVNDDTGILIKRGVCGFFASKLAPTTPLACFGAMMKNAYVPLAWFVILGSMLAAASSLSLVLV</sequence>
<dbReference type="EMBL" id="CP063233">
    <property type="protein sequence ID" value="QOU08337.1"/>
    <property type="molecule type" value="Genomic_DNA"/>
</dbReference>
<evidence type="ECO:0000313" key="3">
    <source>
        <dbReference type="Proteomes" id="UP000593833"/>
    </source>
</evidence>
<gene>
    <name evidence="2" type="ORF">IM720_14030</name>
</gene>
<keyword evidence="1" id="KW-1133">Transmembrane helix</keyword>
<evidence type="ECO:0000256" key="1">
    <source>
        <dbReference type="SAM" id="Phobius"/>
    </source>
</evidence>
<accession>A0A7M2JF31</accession>
<dbReference type="RefSeq" id="WP_024075007.1">
    <property type="nucleotide sequence ID" value="NZ_CP063233.1"/>
</dbReference>
<proteinExistence type="predicted"/>